<protein>
    <submittedName>
        <fullName evidence="1">DUF4179 domain-containing protein</fullName>
    </submittedName>
</protein>
<geneLocation type="plasmid" evidence="1 2">
    <name>p1</name>
</geneLocation>
<reference evidence="1" key="1">
    <citation type="submission" date="2020-04" db="EMBL/GenBank/DDBJ databases">
        <title>A novel bacterium ('Candidatus Sarcina troglodytae' sp. nov.) linked to a protracted, uniformly lethal epizootic among sanctuary western chimpanzees (Pan troglodytes verus) in Sierra Leone.</title>
        <authorList>
            <person name="Owens L.A."/>
            <person name="Colitti B."/>
            <person name="Hirji I."/>
            <person name="Pizaro A."/>
            <person name="Jaffe J.E."/>
            <person name="Moittie S."/>
            <person name="Bishop-Lilly K.A."/>
            <person name="Estrella L.A."/>
            <person name="Voegtly L.J."/>
            <person name="Kuhn J.H."/>
            <person name="Suen G."/>
            <person name="Deblois C.L."/>
            <person name="Dunn C."/>
            <person name="Juan-Salles C."/>
            <person name="Goldberg T.L."/>
        </authorList>
    </citation>
    <scope>NUCLEOTIDE SEQUENCE</scope>
    <source>
        <strain evidence="1">JB2</strain>
    </source>
</reference>
<keyword evidence="1" id="KW-0614">Plasmid</keyword>
<evidence type="ECO:0000313" key="2">
    <source>
        <dbReference type="Proteomes" id="UP000594603"/>
    </source>
</evidence>
<dbReference type="EMBL" id="CP051755">
    <property type="protein sequence ID" value="QPJ86641.1"/>
    <property type="molecule type" value="Genomic_DNA"/>
</dbReference>
<dbReference type="Proteomes" id="UP000594603">
    <property type="component" value="Plasmid p1"/>
</dbReference>
<sequence>MGKNIYDMLNDITIDINELSRENFNDLENKTFIKTFKKSINKNTNKKRKIALIASFASFMILGVGLSSEALADIQLKMFDIGYYLSTNKNLDDYKTLINSSITKNGVTIQLNEVIIDNNEVIVSSTIKSDFKLDEGGIYPFGYLYVNGKLASGAGGSGRAIDDYTFESVTIYRLDEELPLGTLDIKLKHKHVLNGAKEIKGPWNFEFTASGEQLSIDTIENNINHDFILNNNQKITLNKYTINDVGQKIYYSIENKTENYQLELRGLDDLGNEVTFYQSYENNENGLLKPYPQISDKAKILTLTPYAVPFPKESGEANKDYKKVGEQFTININ</sequence>
<gene>
    <name evidence="1" type="ORF">HH195_11785</name>
</gene>
<evidence type="ECO:0000313" key="1">
    <source>
        <dbReference type="EMBL" id="QPJ86641.1"/>
    </source>
</evidence>
<accession>A0ACD1BGQ3</accession>
<organism evidence="1 2">
    <name type="scientific">Candidatus Sarcina troglodytae</name>
    <dbReference type="NCBI Taxonomy" id="2726954"/>
    <lineage>
        <taxon>Bacteria</taxon>
        <taxon>Bacillati</taxon>
        <taxon>Bacillota</taxon>
        <taxon>Clostridia</taxon>
        <taxon>Eubacteriales</taxon>
        <taxon>Clostridiaceae</taxon>
        <taxon>Sarcina</taxon>
    </lineage>
</organism>
<keyword evidence="2" id="KW-1185">Reference proteome</keyword>
<name>A0ACD1BGQ3_9CLOT</name>
<proteinExistence type="predicted"/>